<evidence type="ECO:0000259" key="1">
    <source>
        <dbReference type="Pfam" id="PF12867"/>
    </source>
</evidence>
<name>A0A1I2SHJ7_9BACI</name>
<proteinExistence type="predicted"/>
<dbReference type="OrthoDB" id="9798830at2"/>
<dbReference type="Proteomes" id="UP000198897">
    <property type="component" value="Unassembled WGS sequence"/>
</dbReference>
<feature type="domain" description="DinB-like" evidence="1">
    <location>
        <begin position="28"/>
        <end position="132"/>
    </location>
</feature>
<dbReference type="SUPFAM" id="SSF109854">
    <property type="entry name" value="DinB/YfiT-like putative metalloenzymes"/>
    <property type="match status" value="1"/>
</dbReference>
<dbReference type="Pfam" id="PF12867">
    <property type="entry name" value="DinB_2"/>
    <property type="match status" value="1"/>
</dbReference>
<dbReference type="InterPro" id="IPR024775">
    <property type="entry name" value="DinB-like"/>
</dbReference>
<organism evidence="2 3">
    <name type="scientific">Halobacillus alkaliphilus</name>
    <dbReference type="NCBI Taxonomy" id="396056"/>
    <lineage>
        <taxon>Bacteria</taxon>
        <taxon>Bacillati</taxon>
        <taxon>Bacillota</taxon>
        <taxon>Bacilli</taxon>
        <taxon>Bacillales</taxon>
        <taxon>Bacillaceae</taxon>
        <taxon>Halobacillus</taxon>
    </lineage>
</organism>
<gene>
    <name evidence="2" type="ORF">SAMN05216353_15013</name>
</gene>
<evidence type="ECO:0000313" key="3">
    <source>
        <dbReference type="Proteomes" id="UP000198897"/>
    </source>
</evidence>
<evidence type="ECO:0000313" key="2">
    <source>
        <dbReference type="EMBL" id="SFG51179.1"/>
    </source>
</evidence>
<accession>A0A1I2SHJ7</accession>
<protein>
    <submittedName>
        <fullName evidence="2">DinB superfamily protein</fullName>
    </submittedName>
</protein>
<dbReference type="AlphaFoldDB" id="A0A1I2SHJ7"/>
<sequence>MTMREVLLEQLAAIYDENNWFVCYEMSIQDLEEYQVHERSEDEQTHSIAELLNHLYFYNYRYLCRFRGEEIDELPRYYDTFQNHGSLSWRQIAVNNSVVFAEFRKEIKRCSDDKLEKWAATLSHLFIHNAYHIGQVVHIRKQFGTWSLSPVVRG</sequence>
<dbReference type="EMBL" id="FOOG01000050">
    <property type="protein sequence ID" value="SFG51179.1"/>
    <property type="molecule type" value="Genomic_DNA"/>
</dbReference>
<dbReference type="RefSeq" id="WP_089754255.1">
    <property type="nucleotide sequence ID" value="NZ_FOOG01000050.1"/>
</dbReference>
<reference evidence="3" key="1">
    <citation type="submission" date="2016-10" db="EMBL/GenBank/DDBJ databases">
        <authorList>
            <person name="Varghese N."/>
            <person name="Submissions S."/>
        </authorList>
    </citation>
    <scope>NUCLEOTIDE SEQUENCE [LARGE SCALE GENOMIC DNA]</scope>
    <source>
        <strain evidence="3">FP5</strain>
    </source>
</reference>
<dbReference type="Gene3D" id="1.20.120.450">
    <property type="entry name" value="dinb family like domain"/>
    <property type="match status" value="1"/>
</dbReference>
<dbReference type="InterPro" id="IPR034660">
    <property type="entry name" value="DinB/YfiT-like"/>
</dbReference>
<keyword evidence="3" id="KW-1185">Reference proteome</keyword>